<comment type="caution">
    <text evidence="2">The sequence shown here is derived from an EMBL/GenBank/DDBJ whole genome shotgun (WGS) entry which is preliminary data.</text>
</comment>
<proteinExistence type="predicted"/>
<protein>
    <submittedName>
        <fullName evidence="2">Uncharacterized protein</fullName>
    </submittedName>
</protein>
<feature type="compositionally biased region" description="Low complexity" evidence="1">
    <location>
        <begin position="96"/>
        <end position="107"/>
    </location>
</feature>
<dbReference type="Proteomes" id="UP000654075">
    <property type="component" value="Unassembled WGS sequence"/>
</dbReference>
<organism evidence="2 3">
    <name type="scientific">Polarella glacialis</name>
    <name type="common">Dinoflagellate</name>
    <dbReference type="NCBI Taxonomy" id="89957"/>
    <lineage>
        <taxon>Eukaryota</taxon>
        <taxon>Sar</taxon>
        <taxon>Alveolata</taxon>
        <taxon>Dinophyceae</taxon>
        <taxon>Suessiales</taxon>
        <taxon>Suessiaceae</taxon>
        <taxon>Polarella</taxon>
    </lineage>
</organism>
<dbReference type="AlphaFoldDB" id="A0A813EZZ6"/>
<sequence length="107" mass="11215">MMKERELHELHRRLAFPLGAHESRSSTPRTPLLPVSAAFTVAAPRDTSRLRPKPGQTPGSTPISTASFGFGAPLPSMSPEAAPATSPQIPLPGPAPTGTLPLRSSTI</sequence>
<name>A0A813EZZ6_POLGL</name>
<reference evidence="2" key="1">
    <citation type="submission" date="2021-02" db="EMBL/GenBank/DDBJ databases">
        <authorList>
            <person name="Dougan E. K."/>
            <person name="Rhodes N."/>
            <person name="Thang M."/>
            <person name="Chan C."/>
        </authorList>
    </citation>
    <scope>NUCLEOTIDE SEQUENCE</scope>
</reference>
<dbReference type="EMBL" id="CAJNNV010017992">
    <property type="protein sequence ID" value="CAE8605557.1"/>
    <property type="molecule type" value="Genomic_DNA"/>
</dbReference>
<feature type="non-terminal residue" evidence="2">
    <location>
        <position position="1"/>
    </location>
</feature>
<evidence type="ECO:0000313" key="3">
    <source>
        <dbReference type="Proteomes" id="UP000654075"/>
    </source>
</evidence>
<gene>
    <name evidence="2" type="ORF">PGLA1383_LOCUS23669</name>
</gene>
<feature type="region of interest" description="Disordered" evidence="1">
    <location>
        <begin position="44"/>
        <end position="107"/>
    </location>
</feature>
<evidence type="ECO:0000256" key="1">
    <source>
        <dbReference type="SAM" id="MobiDB-lite"/>
    </source>
</evidence>
<keyword evidence="3" id="KW-1185">Reference proteome</keyword>
<evidence type="ECO:0000313" key="2">
    <source>
        <dbReference type="EMBL" id="CAE8605557.1"/>
    </source>
</evidence>
<accession>A0A813EZZ6</accession>
<feature type="compositionally biased region" description="Polar residues" evidence="1">
    <location>
        <begin position="57"/>
        <end position="67"/>
    </location>
</feature>
<feature type="region of interest" description="Disordered" evidence="1">
    <location>
        <begin position="14"/>
        <end position="33"/>
    </location>
</feature>